<proteinExistence type="predicted"/>
<keyword evidence="3" id="KW-1185">Reference proteome</keyword>
<dbReference type="Proteomes" id="UP000824120">
    <property type="component" value="Chromosome 1"/>
</dbReference>
<name>A0A9J6B0X3_SOLCO</name>
<comment type="caution">
    <text evidence="2">The sequence shown here is derived from an EMBL/GenBank/DDBJ whole genome shotgun (WGS) entry which is preliminary data.</text>
</comment>
<evidence type="ECO:0000313" key="3">
    <source>
        <dbReference type="Proteomes" id="UP000824120"/>
    </source>
</evidence>
<protein>
    <recommendedName>
        <fullName evidence="1">Factor of DNA methylation 1-5/IDN2 domain-containing protein</fullName>
    </recommendedName>
</protein>
<evidence type="ECO:0000259" key="1">
    <source>
        <dbReference type="Pfam" id="PF03469"/>
    </source>
</evidence>
<feature type="domain" description="Factor of DNA methylation 1-5/IDN2" evidence="1">
    <location>
        <begin position="85"/>
        <end position="153"/>
    </location>
</feature>
<sequence>GTLVTPPVKLAGPKPGLRRRGRMREQQKRYDESVMTLAEEQKVLVSDILRILHAVGERNSLSEEHGVSKETWLKASAELEIERLTGGKNVIIIDENDERLNRLKHEFGQAAYDLVTATLMEMNEGPSGRCITTELWNYKLGRKATLNEGITFALP</sequence>
<feature type="non-terminal residue" evidence="2">
    <location>
        <position position="155"/>
    </location>
</feature>
<dbReference type="PANTHER" id="PTHR21596">
    <property type="entry name" value="RIBONUCLEASE P SUBUNIT P38"/>
    <property type="match status" value="1"/>
</dbReference>
<dbReference type="EMBL" id="JACXVP010000001">
    <property type="protein sequence ID" value="KAG5630345.1"/>
    <property type="molecule type" value="Genomic_DNA"/>
</dbReference>
<dbReference type="AlphaFoldDB" id="A0A9J6B0X3"/>
<dbReference type="Pfam" id="PF03469">
    <property type="entry name" value="XH"/>
    <property type="match status" value="1"/>
</dbReference>
<feature type="non-terminal residue" evidence="2">
    <location>
        <position position="1"/>
    </location>
</feature>
<dbReference type="PANTHER" id="PTHR21596:SF83">
    <property type="entry name" value="FACTOR OF DNA METHYLATION 4-LIKE"/>
    <property type="match status" value="1"/>
</dbReference>
<evidence type="ECO:0000313" key="2">
    <source>
        <dbReference type="EMBL" id="KAG5630345.1"/>
    </source>
</evidence>
<accession>A0A9J6B0X3</accession>
<dbReference type="InterPro" id="IPR045177">
    <property type="entry name" value="FDM1-5/IDN2"/>
</dbReference>
<reference evidence="2 3" key="1">
    <citation type="submission" date="2020-09" db="EMBL/GenBank/DDBJ databases">
        <title>De no assembly of potato wild relative species, Solanum commersonii.</title>
        <authorList>
            <person name="Cho K."/>
        </authorList>
    </citation>
    <scope>NUCLEOTIDE SEQUENCE [LARGE SCALE GENOMIC DNA]</scope>
    <source>
        <strain evidence="2">LZ3.2</strain>
        <tissue evidence="2">Leaf</tissue>
    </source>
</reference>
<organism evidence="2 3">
    <name type="scientific">Solanum commersonii</name>
    <name type="common">Commerson's wild potato</name>
    <name type="synonym">Commerson's nightshade</name>
    <dbReference type="NCBI Taxonomy" id="4109"/>
    <lineage>
        <taxon>Eukaryota</taxon>
        <taxon>Viridiplantae</taxon>
        <taxon>Streptophyta</taxon>
        <taxon>Embryophyta</taxon>
        <taxon>Tracheophyta</taxon>
        <taxon>Spermatophyta</taxon>
        <taxon>Magnoliopsida</taxon>
        <taxon>eudicotyledons</taxon>
        <taxon>Gunneridae</taxon>
        <taxon>Pentapetalae</taxon>
        <taxon>asterids</taxon>
        <taxon>lamiids</taxon>
        <taxon>Solanales</taxon>
        <taxon>Solanaceae</taxon>
        <taxon>Solanoideae</taxon>
        <taxon>Solaneae</taxon>
        <taxon>Solanum</taxon>
    </lineage>
</organism>
<dbReference type="InterPro" id="IPR005379">
    <property type="entry name" value="FDM1-5/IDN2_XH"/>
</dbReference>
<gene>
    <name evidence="2" type="ORF">H5410_002062</name>
</gene>
<dbReference type="GO" id="GO:0080188">
    <property type="term" value="P:gene silencing by siRNA-directed DNA methylation"/>
    <property type="evidence" value="ECO:0007669"/>
    <property type="project" value="InterPro"/>
</dbReference>
<dbReference type="OrthoDB" id="1287193at2759"/>